<keyword evidence="3" id="KW-0732">Signal</keyword>
<dbReference type="InterPro" id="IPR044925">
    <property type="entry name" value="His-Me_finger_sf"/>
</dbReference>
<evidence type="ECO:0000313" key="7">
    <source>
        <dbReference type="Proteomes" id="UP000245489"/>
    </source>
</evidence>
<dbReference type="CDD" id="cd00091">
    <property type="entry name" value="NUC"/>
    <property type="match status" value="1"/>
</dbReference>
<dbReference type="GO" id="GO:0003676">
    <property type="term" value="F:nucleic acid binding"/>
    <property type="evidence" value="ECO:0007669"/>
    <property type="project" value="InterPro"/>
</dbReference>
<evidence type="ECO:0000256" key="2">
    <source>
        <dbReference type="PIRSR" id="PIRSR640255-2"/>
    </source>
</evidence>
<dbReference type="EMBL" id="QGGO01000005">
    <property type="protein sequence ID" value="PWK27892.1"/>
    <property type="molecule type" value="Genomic_DNA"/>
</dbReference>
<keyword evidence="7" id="KW-1185">Reference proteome</keyword>
<dbReference type="GO" id="GO:0004519">
    <property type="term" value="F:endonuclease activity"/>
    <property type="evidence" value="ECO:0007669"/>
    <property type="project" value="UniProtKB-KW"/>
</dbReference>
<evidence type="ECO:0000259" key="5">
    <source>
        <dbReference type="SMART" id="SM00892"/>
    </source>
</evidence>
<dbReference type="Pfam" id="PF01223">
    <property type="entry name" value="Endonuclease_NS"/>
    <property type="match status" value="1"/>
</dbReference>
<keyword evidence="6" id="KW-0255">Endonuclease</keyword>
<dbReference type="PANTHER" id="PTHR13966">
    <property type="entry name" value="ENDONUCLEASE RELATED"/>
    <property type="match status" value="1"/>
</dbReference>
<keyword evidence="6" id="KW-0378">Hydrolase</keyword>
<proteinExistence type="predicted"/>
<feature type="chain" id="PRO_5016340594" evidence="3">
    <location>
        <begin position="20"/>
        <end position="461"/>
    </location>
</feature>
<feature type="domain" description="DNA/RNA non-specific endonuclease/pyrophosphatase/phosphodiesterase" evidence="5">
    <location>
        <begin position="238"/>
        <end position="450"/>
    </location>
</feature>
<feature type="binding site" evidence="2">
    <location>
        <position position="332"/>
    </location>
    <ligand>
        <name>Mg(2+)</name>
        <dbReference type="ChEBI" id="CHEBI:18420"/>
        <note>catalytic</note>
    </ligand>
</feature>
<feature type="domain" description="ENPP1-3/EXOG-like endonuclease/phosphodiesterase" evidence="4">
    <location>
        <begin position="239"/>
        <end position="450"/>
    </location>
</feature>
<evidence type="ECO:0000256" key="1">
    <source>
        <dbReference type="PIRSR" id="PIRSR640255-1"/>
    </source>
</evidence>
<dbReference type="InterPro" id="IPR001604">
    <property type="entry name" value="Endo_G_ENPP1-like_dom"/>
</dbReference>
<dbReference type="SMART" id="SM00477">
    <property type="entry name" value="NUC"/>
    <property type="match status" value="1"/>
</dbReference>
<dbReference type="OrthoDB" id="9811262at2"/>
<protein>
    <submittedName>
        <fullName evidence="6">Endonuclease G</fullName>
    </submittedName>
</protein>
<dbReference type="PANTHER" id="PTHR13966:SF5">
    <property type="entry name" value="ENDONUCLEASE G, MITOCHONDRIAL"/>
    <property type="match status" value="1"/>
</dbReference>
<dbReference type="InterPro" id="IPR020821">
    <property type="entry name" value="ENPP1-3/EXOG-like_nuc-like"/>
</dbReference>
<dbReference type="InterPro" id="IPR044929">
    <property type="entry name" value="DNA/RNA_non-sp_Endonuclease_sf"/>
</dbReference>
<dbReference type="SUPFAM" id="SSF54060">
    <property type="entry name" value="His-Me finger endonucleases"/>
    <property type="match status" value="1"/>
</dbReference>
<dbReference type="InterPro" id="IPR040255">
    <property type="entry name" value="Non-specific_endonuclease"/>
</dbReference>
<dbReference type="RefSeq" id="WP_109742057.1">
    <property type="nucleotide sequence ID" value="NZ_QGGO01000005.1"/>
</dbReference>
<evidence type="ECO:0000313" key="6">
    <source>
        <dbReference type="EMBL" id="PWK27892.1"/>
    </source>
</evidence>
<gene>
    <name evidence="6" type="ORF">LV89_01299</name>
</gene>
<sequence length="461" mass="50871">MLKKLFLFISISVSLSSCLSVYVPPTNTGKTTPTNNTSTKLATNFPEGFDGASKSKYEGGNITVASGQWFLENAIMGSAENDQKNGAKAIRMKESAKVTMNFDCPTGIQQVKLKYGVYQLDKSSTFELWVSSNTGNSWRQVNSTITATEKSLKEAIFNVNLQQASRIEIRKTDGSTSRLNIDDISIITYGVSSNSVPTPNPPVINRGSTVASKDDHLTLGNPSNAVTNTSSANNYLIKKDAYALSYNKNKNIANWVAWHLSTAWKGDIDRQNDFRPDPSLPENWYEVTPRDYSNTGFDKGHLCPSDDRDGVLEENQETFFMTNMIPQAPDNNRGLWKILEEYERILTQEGNEVYVFAGTIGQGGTGANGFAKTIGKNDNITVPASLWKIIVVLPIGQNDAARINENTRVIAVSIPNDNSVGADSWRKYRVSVDEIERLTGYDFLSNIPSNIQAIIEARVDK</sequence>
<evidence type="ECO:0000256" key="3">
    <source>
        <dbReference type="SAM" id="SignalP"/>
    </source>
</evidence>
<feature type="active site" description="Proton acceptor" evidence="1">
    <location>
        <position position="301"/>
    </location>
</feature>
<keyword evidence="6" id="KW-0540">Nuclease</keyword>
<accession>A0A316EE32</accession>
<dbReference type="AlphaFoldDB" id="A0A316EE32"/>
<dbReference type="SMART" id="SM00892">
    <property type="entry name" value="Endonuclease_NS"/>
    <property type="match status" value="1"/>
</dbReference>
<dbReference type="PROSITE" id="PS51257">
    <property type="entry name" value="PROKAR_LIPOPROTEIN"/>
    <property type="match status" value="1"/>
</dbReference>
<dbReference type="Gene3D" id="3.40.570.10">
    <property type="entry name" value="Extracellular Endonuclease, subunit A"/>
    <property type="match status" value="1"/>
</dbReference>
<dbReference type="GO" id="GO:0046872">
    <property type="term" value="F:metal ion binding"/>
    <property type="evidence" value="ECO:0007669"/>
    <property type="project" value="UniProtKB-KW"/>
</dbReference>
<dbReference type="GO" id="GO:0016787">
    <property type="term" value="F:hydrolase activity"/>
    <property type="evidence" value="ECO:0007669"/>
    <property type="project" value="InterPro"/>
</dbReference>
<dbReference type="Proteomes" id="UP000245489">
    <property type="component" value="Unassembled WGS sequence"/>
</dbReference>
<keyword evidence="2" id="KW-0479">Metal-binding</keyword>
<name>A0A316EE32_9BACT</name>
<reference evidence="6 7" key="1">
    <citation type="submission" date="2018-05" db="EMBL/GenBank/DDBJ databases">
        <title>Genomic Encyclopedia of Archaeal and Bacterial Type Strains, Phase II (KMG-II): from individual species to whole genera.</title>
        <authorList>
            <person name="Goeker M."/>
        </authorList>
    </citation>
    <scope>NUCLEOTIDE SEQUENCE [LARGE SCALE GENOMIC DNA]</scope>
    <source>
        <strain evidence="6 7">DSM 22214</strain>
    </source>
</reference>
<comment type="caution">
    <text evidence="6">The sequence shown here is derived from an EMBL/GenBank/DDBJ whole genome shotgun (WGS) entry which is preliminary data.</text>
</comment>
<organism evidence="6 7">
    <name type="scientific">Arcicella aurantiaca</name>
    <dbReference type="NCBI Taxonomy" id="591202"/>
    <lineage>
        <taxon>Bacteria</taxon>
        <taxon>Pseudomonadati</taxon>
        <taxon>Bacteroidota</taxon>
        <taxon>Cytophagia</taxon>
        <taxon>Cytophagales</taxon>
        <taxon>Flectobacillaceae</taxon>
        <taxon>Arcicella</taxon>
    </lineage>
</organism>
<evidence type="ECO:0000259" key="4">
    <source>
        <dbReference type="SMART" id="SM00477"/>
    </source>
</evidence>
<feature type="signal peptide" evidence="3">
    <location>
        <begin position="1"/>
        <end position="19"/>
    </location>
</feature>